<accession>A0A182E4I0</accession>
<evidence type="ECO:0000313" key="1">
    <source>
        <dbReference type="WBParaSite" id="nOo.2.0.1.t02901-RA"/>
    </source>
</evidence>
<protein>
    <submittedName>
        <fullName evidence="1">Uncharacterized protein</fullName>
    </submittedName>
</protein>
<reference evidence="1" key="1">
    <citation type="submission" date="2016-06" db="UniProtKB">
        <authorList>
            <consortium name="WormBaseParasite"/>
        </authorList>
    </citation>
    <scope>IDENTIFICATION</scope>
</reference>
<dbReference type="AlphaFoldDB" id="A0A182E4I0"/>
<proteinExistence type="predicted"/>
<sequence length="92" mass="10504">MVTNFSTVIVGCDGGALERRVVWDGNSLTKRVLPPFEHPSPTYQEQFSSNPISKTVWTTVRAAIEQKQQQLWSGKRTSYKEKYDNVVRIQTS</sequence>
<name>A0A182E4I0_ONCOC</name>
<dbReference type="WBParaSite" id="nOo.2.0.1.t02901-RA">
    <property type="protein sequence ID" value="nOo.2.0.1.t02901-RA"/>
    <property type="gene ID" value="nOo.2.0.1.g02901"/>
</dbReference>
<organism evidence="1">
    <name type="scientific">Onchocerca ochengi</name>
    <name type="common">Filarial nematode worm</name>
    <dbReference type="NCBI Taxonomy" id="42157"/>
    <lineage>
        <taxon>Eukaryota</taxon>
        <taxon>Metazoa</taxon>
        <taxon>Ecdysozoa</taxon>
        <taxon>Nematoda</taxon>
        <taxon>Chromadorea</taxon>
        <taxon>Rhabditida</taxon>
        <taxon>Spirurina</taxon>
        <taxon>Spiruromorpha</taxon>
        <taxon>Filarioidea</taxon>
        <taxon>Onchocercidae</taxon>
        <taxon>Onchocerca</taxon>
    </lineage>
</organism>